<keyword evidence="2" id="KW-1185">Reference proteome</keyword>
<reference evidence="1 2" key="1">
    <citation type="journal article" date="2018" name="J. Allergy Clin. Immunol.">
        <title>High-quality assembly of Dermatophagoides pteronyssinus genome and transcriptome reveals a wide range of novel allergens.</title>
        <authorList>
            <person name="Liu X.Y."/>
            <person name="Yang K.Y."/>
            <person name="Wang M.Q."/>
            <person name="Kwok J.S."/>
            <person name="Zeng X."/>
            <person name="Yang Z."/>
            <person name="Xiao X.J."/>
            <person name="Lau C.P."/>
            <person name="Li Y."/>
            <person name="Huang Z.M."/>
            <person name="Ba J.G."/>
            <person name="Yim A.K."/>
            <person name="Ouyang C.Y."/>
            <person name="Ngai S.M."/>
            <person name="Chan T.F."/>
            <person name="Leung E.L."/>
            <person name="Liu L."/>
            <person name="Liu Z.G."/>
            <person name="Tsui S.K."/>
        </authorList>
    </citation>
    <scope>NUCLEOTIDE SEQUENCE [LARGE SCALE GENOMIC DNA]</scope>
    <source>
        <strain evidence="1">Derp</strain>
    </source>
</reference>
<comment type="caution">
    <text evidence="1">The sequence shown here is derived from an EMBL/GenBank/DDBJ whole genome shotgun (WGS) entry which is preliminary data.</text>
</comment>
<reference evidence="1 2" key="2">
    <citation type="journal article" date="2022" name="Mol. Biol. Evol.">
        <title>Comparative Genomics Reveals Insights into the Divergent Evolution of Astigmatic Mites and Household Pest Adaptations.</title>
        <authorList>
            <person name="Xiong Q."/>
            <person name="Wan A.T."/>
            <person name="Liu X."/>
            <person name="Fung C.S."/>
            <person name="Xiao X."/>
            <person name="Malainual N."/>
            <person name="Hou J."/>
            <person name="Wang L."/>
            <person name="Wang M."/>
            <person name="Yang K.Y."/>
            <person name="Cui Y."/>
            <person name="Leung E.L."/>
            <person name="Nong W."/>
            <person name="Shin S.K."/>
            <person name="Au S.W."/>
            <person name="Jeong K.Y."/>
            <person name="Chew F.T."/>
            <person name="Hui J.H."/>
            <person name="Leung T.F."/>
            <person name="Tungtrongchitr A."/>
            <person name="Zhong N."/>
            <person name="Liu Z."/>
            <person name="Tsui S.K."/>
        </authorList>
    </citation>
    <scope>NUCLEOTIDE SEQUENCE [LARGE SCALE GENOMIC DNA]</scope>
    <source>
        <strain evidence="1">Derp</strain>
    </source>
</reference>
<dbReference type="EMBL" id="NJHN03000039">
    <property type="protein sequence ID" value="KAH9421675.1"/>
    <property type="molecule type" value="Genomic_DNA"/>
</dbReference>
<protein>
    <submittedName>
        <fullName evidence="1">Uncharacterized protein</fullName>
    </submittedName>
</protein>
<accession>A0ABQ8JH17</accession>
<sequence>MKMRKTKVTKILYIDHTGVKITLFLSTKQLKDYDDYDDCARKKKDKLLMKLIGLGLMDFYR</sequence>
<dbReference type="Proteomes" id="UP000887458">
    <property type="component" value="Unassembled WGS sequence"/>
</dbReference>
<organism evidence="1 2">
    <name type="scientific">Dermatophagoides pteronyssinus</name>
    <name type="common">European house dust mite</name>
    <dbReference type="NCBI Taxonomy" id="6956"/>
    <lineage>
        <taxon>Eukaryota</taxon>
        <taxon>Metazoa</taxon>
        <taxon>Ecdysozoa</taxon>
        <taxon>Arthropoda</taxon>
        <taxon>Chelicerata</taxon>
        <taxon>Arachnida</taxon>
        <taxon>Acari</taxon>
        <taxon>Acariformes</taxon>
        <taxon>Sarcoptiformes</taxon>
        <taxon>Astigmata</taxon>
        <taxon>Psoroptidia</taxon>
        <taxon>Analgoidea</taxon>
        <taxon>Pyroglyphidae</taxon>
        <taxon>Dermatophagoidinae</taxon>
        <taxon>Dermatophagoides</taxon>
    </lineage>
</organism>
<evidence type="ECO:0000313" key="2">
    <source>
        <dbReference type="Proteomes" id="UP000887458"/>
    </source>
</evidence>
<name>A0ABQ8JH17_DERPT</name>
<proteinExistence type="predicted"/>
<evidence type="ECO:0000313" key="1">
    <source>
        <dbReference type="EMBL" id="KAH9421675.1"/>
    </source>
</evidence>
<gene>
    <name evidence="1" type="ORF">DERP_009080</name>
</gene>